<keyword evidence="10" id="KW-1185">Reference proteome</keyword>
<comment type="caution">
    <text evidence="8">The sequence shown here is derived from an EMBL/GenBank/DDBJ whole genome shotgun (WGS) entry which is preliminary data.</text>
</comment>
<accession>A0A4R2HMG0</accession>
<dbReference type="PANTHER" id="PTHR42978:SF2">
    <property type="entry name" value="102 KBASES UNSTABLE REGION: FROM 1 TO 119443"/>
    <property type="match status" value="1"/>
</dbReference>
<dbReference type="Proteomes" id="UP000295684">
    <property type="component" value="Unassembled WGS sequence"/>
</dbReference>
<dbReference type="RefSeq" id="WP_132529447.1">
    <property type="nucleotide sequence ID" value="NZ_BMJO01000001.1"/>
</dbReference>
<dbReference type="GO" id="GO:0046872">
    <property type="term" value="F:metal ion binding"/>
    <property type="evidence" value="ECO:0007669"/>
    <property type="project" value="UniProtKB-KW"/>
</dbReference>
<dbReference type="InterPro" id="IPR001279">
    <property type="entry name" value="Metallo-B-lactamas"/>
</dbReference>
<organism evidence="8 9">
    <name type="scientific">Pedobacter psychrotolerans</name>
    <dbReference type="NCBI Taxonomy" id="1843235"/>
    <lineage>
        <taxon>Bacteria</taxon>
        <taxon>Pseudomonadati</taxon>
        <taxon>Bacteroidota</taxon>
        <taxon>Sphingobacteriia</taxon>
        <taxon>Sphingobacteriales</taxon>
        <taxon>Sphingobacteriaceae</taxon>
        <taxon>Pedobacter</taxon>
    </lineage>
</organism>
<reference evidence="10" key="2">
    <citation type="journal article" date="2019" name="Int. J. Syst. Evol. Microbiol.">
        <title>The Global Catalogue of Microorganisms (GCM) 10K type strain sequencing project: providing services to taxonomists for standard genome sequencing and annotation.</title>
        <authorList>
            <consortium name="The Broad Institute Genomics Platform"/>
            <consortium name="The Broad Institute Genome Sequencing Center for Infectious Disease"/>
            <person name="Wu L."/>
            <person name="Ma J."/>
        </authorList>
    </citation>
    <scope>NUCLEOTIDE SEQUENCE [LARGE SCALE GENOMIC DNA]</scope>
    <source>
        <strain evidence="10">CGMCC 1.15644</strain>
    </source>
</reference>
<dbReference type="InterPro" id="IPR051013">
    <property type="entry name" value="MBL_superfamily_lactonases"/>
</dbReference>
<dbReference type="SMART" id="SM00849">
    <property type="entry name" value="Lactamase_B"/>
    <property type="match status" value="1"/>
</dbReference>
<evidence type="ECO:0000256" key="3">
    <source>
        <dbReference type="ARBA" id="ARBA00022723"/>
    </source>
</evidence>
<evidence type="ECO:0000313" key="9">
    <source>
        <dbReference type="Proteomes" id="UP000295684"/>
    </source>
</evidence>
<dbReference type="Pfam" id="PF00753">
    <property type="entry name" value="Lactamase_B"/>
    <property type="match status" value="1"/>
</dbReference>
<evidence type="ECO:0000256" key="2">
    <source>
        <dbReference type="ARBA" id="ARBA00007749"/>
    </source>
</evidence>
<evidence type="ECO:0000313" key="7">
    <source>
        <dbReference type="EMBL" id="GGE40593.1"/>
    </source>
</evidence>
<keyword evidence="3" id="KW-0479">Metal-binding</keyword>
<dbReference type="GO" id="GO:0016787">
    <property type="term" value="F:hydrolase activity"/>
    <property type="evidence" value="ECO:0007669"/>
    <property type="project" value="UniProtKB-KW"/>
</dbReference>
<evidence type="ECO:0000256" key="5">
    <source>
        <dbReference type="ARBA" id="ARBA00022833"/>
    </source>
</evidence>
<dbReference type="AlphaFoldDB" id="A0A4R2HMG0"/>
<evidence type="ECO:0000313" key="10">
    <source>
        <dbReference type="Proteomes" id="UP000622648"/>
    </source>
</evidence>
<keyword evidence="5" id="KW-0862">Zinc</keyword>
<evidence type="ECO:0000256" key="4">
    <source>
        <dbReference type="ARBA" id="ARBA00022801"/>
    </source>
</evidence>
<dbReference type="PANTHER" id="PTHR42978">
    <property type="entry name" value="QUORUM-QUENCHING LACTONASE YTNP-RELATED-RELATED"/>
    <property type="match status" value="1"/>
</dbReference>
<evidence type="ECO:0000313" key="8">
    <source>
        <dbReference type="EMBL" id="TCO31318.1"/>
    </source>
</evidence>
<sequence>MKVIPLKQGNYTVNQNKKFTLIDTDSTATGTKVAIQPFLVITENDYVLMDTGFNSNQEEVPPVVQCLENENIKPEKITKVLISHLHKDHIDGIGYLSNGKLMGSFPNATIYLQRRELDFAFTQTGNPSYRIDMLQQLAELPNVVLLDDDQGSITDEITYQVSGGHTPFHQVFWVKEKEETIFYGADNLPQQNYLKYPLAFKNDFDGKKALEARQEWSEKGKQQNWKVLLYHDLGNPILQF</sequence>
<reference evidence="7" key="1">
    <citation type="journal article" date="2014" name="Int. J. Syst. Evol. Microbiol.">
        <title>Complete genome of a new Firmicutes species belonging to the dominant human colonic microbiota ('Ruminococcus bicirculans') reveals two chromosomes and a selective capacity to utilize plant glucans.</title>
        <authorList>
            <consortium name="NISC Comparative Sequencing Program"/>
            <person name="Wegmann U."/>
            <person name="Louis P."/>
            <person name="Goesmann A."/>
            <person name="Henrissat B."/>
            <person name="Duncan S.H."/>
            <person name="Flint H.J."/>
        </authorList>
    </citation>
    <scope>NUCLEOTIDE SEQUENCE</scope>
    <source>
        <strain evidence="7">CGMCC 1.15644</strain>
    </source>
</reference>
<keyword evidence="4 8" id="KW-0378">Hydrolase</keyword>
<evidence type="ECO:0000259" key="6">
    <source>
        <dbReference type="SMART" id="SM00849"/>
    </source>
</evidence>
<dbReference type="EMBL" id="BMJO01000001">
    <property type="protein sequence ID" value="GGE40593.1"/>
    <property type="molecule type" value="Genomic_DNA"/>
</dbReference>
<dbReference type="SUPFAM" id="SSF56281">
    <property type="entry name" value="Metallo-hydrolase/oxidoreductase"/>
    <property type="match status" value="1"/>
</dbReference>
<name>A0A4R2HMG0_9SPHI</name>
<protein>
    <submittedName>
        <fullName evidence="8">Glyoxylase-like metal-dependent hydrolase (Beta-lactamase superfamily II)</fullName>
    </submittedName>
</protein>
<comment type="cofactor">
    <cofactor evidence="1">
        <name>Zn(2+)</name>
        <dbReference type="ChEBI" id="CHEBI:29105"/>
    </cofactor>
</comment>
<gene>
    <name evidence="8" type="ORF">EV200_101768</name>
    <name evidence="7" type="ORF">GCM10011413_03040</name>
</gene>
<reference evidence="7" key="4">
    <citation type="submission" date="2024-05" db="EMBL/GenBank/DDBJ databases">
        <authorList>
            <person name="Sun Q."/>
            <person name="Zhou Y."/>
        </authorList>
    </citation>
    <scope>NUCLEOTIDE SEQUENCE</scope>
    <source>
        <strain evidence="7">CGMCC 1.15644</strain>
    </source>
</reference>
<dbReference type="InterPro" id="IPR036866">
    <property type="entry name" value="RibonucZ/Hydroxyglut_hydro"/>
</dbReference>
<comment type="similarity">
    <text evidence="2">Belongs to the metallo-beta-lactamase superfamily.</text>
</comment>
<proteinExistence type="inferred from homology"/>
<feature type="domain" description="Metallo-beta-lactamase" evidence="6">
    <location>
        <begin position="34"/>
        <end position="231"/>
    </location>
</feature>
<evidence type="ECO:0000256" key="1">
    <source>
        <dbReference type="ARBA" id="ARBA00001947"/>
    </source>
</evidence>
<dbReference type="OrthoDB" id="9802897at2"/>
<dbReference type="EMBL" id="SLWO01000001">
    <property type="protein sequence ID" value="TCO31318.1"/>
    <property type="molecule type" value="Genomic_DNA"/>
</dbReference>
<reference evidence="8 9" key="3">
    <citation type="submission" date="2019-03" db="EMBL/GenBank/DDBJ databases">
        <title>Genomic Encyclopedia of Type Strains, Phase IV (KMG-IV): sequencing the most valuable type-strain genomes for metagenomic binning, comparative biology and taxonomic classification.</title>
        <authorList>
            <person name="Goeker M."/>
        </authorList>
    </citation>
    <scope>NUCLEOTIDE SEQUENCE [LARGE SCALE GENOMIC DNA]</scope>
    <source>
        <strain evidence="8 9">DSM 103236</strain>
    </source>
</reference>
<dbReference type="Gene3D" id="3.60.15.10">
    <property type="entry name" value="Ribonuclease Z/Hydroxyacylglutathione hydrolase-like"/>
    <property type="match status" value="1"/>
</dbReference>
<dbReference type="Proteomes" id="UP000622648">
    <property type="component" value="Unassembled WGS sequence"/>
</dbReference>